<dbReference type="RefSeq" id="WP_173134758.1">
    <property type="nucleotide sequence ID" value="NZ_JABRWJ010000018.1"/>
</dbReference>
<evidence type="ECO:0000313" key="2">
    <source>
        <dbReference type="Proteomes" id="UP000737171"/>
    </source>
</evidence>
<protein>
    <submittedName>
        <fullName evidence="1">Uncharacterized protein</fullName>
    </submittedName>
</protein>
<keyword evidence="2" id="KW-1185">Reference proteome</keyword>
<name>A0ABX2EU02_9BURK</name>
<reference evidence="1 2" key="1">
    <citation type="submission" date="2020-05" db="EMBL/GenBank/DDBJ databases">
        <title>Aquincola sp. isolate from soil.</title>
        <authorList>
            <person name="Han J."/>
            <person name="Kim D.-U."/>
        </authorList>
    </citation>
    <scope>NUCLEOTIDE SEQUENCE [LARGE SCALE GENOMIC DNA]</scope>
    <source>
        <strain evidence="1 2">S2</strain>
    </source>
</reference>
<sequence length="129" mass="13688">MKLSLLFADCEVASVDHADSGVSIRLSAAHVEQAATSQTEKPLSGFSRGVNLFLEGATLHEATALFGRVSAGRVQLAGQWKSSIPLPLLHVGPVTLELAFANQSQLTVSAHGLQCRFNGDANFAESYFC</sequence>
<dbReference type="EMBL" id="JABRWJ010000018">
    <property type="protein sequence ID" value="NRF72123.1"/>
    <property type="molecule type" value="Genomic_DNA"/>
</dbReference>
<gene>
    <name evidence="1" type="ORF">HLB44_34580</name>
</gene>
<dbReference type="Proteomes" id="UP000737171">
    <property type="component" value="Unassembled WGS sequence"/>
</dbReference>
<proteinExistence type="predicted"/>
<comment type="caution">
    <text evidence="1">The sequence shown here is derived from an EMBL/GenBank/DDBJ whole genome shotgun (WGS) entry which is preliminary data.</text>
</comment>
<accession>A0ABX2EU02</accession>
<evidence type="ECO:0000313" key="1">
    <source>
        <dbReference type="EMBL" id="NRF72123.1"/>
    </source>
</evidence>
<organism evidence="1 2">
    <name type="scientific">Pseudaquabacterium terrae</name>
    <dbReference type="NCBI Taxonomy" id="2732868"/>
    <lineage>
        <taxon>Bacteria</taxon>
        <taxon>Pseudomonadati</taxon>
        <taxon>Pseudomonadota</taxon>
        <taxon>Betaproteobacteria</taxon>
        <taxon>Burkholderiales</taxon>
        <taxon>Sphaerotilaceae</taxon>
        <taxon>Pseudaquabacterium</taxon>
    </lineage>
</organism>